<sequence length="346" mass="37549">MLRQALDDVRQLGADHETTLAARANVGNQRGLAGDVTGALFDLEITTDRCLAVLGTHRRDGRMRAYWLDRSGDCAAALAVYERLWPHAVSALGPEHPTTVSIRHSYSDIREWTDNPGGAVRAYSEIKAANARTLGPDHPNITAASTSLEYWRTQVSDLADMAHDIYADEQLHGSDNDELSEEQRIRVADAVAELIGGFDSEIDGVVELHTILAALTRERGPDDPEVLDTRDALAGQKLTAGDIAGGLADCESLISDFTRVYGPTDRRTFRVRRHHAFALDHTASGSSARIAALEVLLADELSALGPDDPVTMQTRMYLVGSKKQAAELRAVLIRSACSEPSTQTSP</sequence>
<dbReference type="Proteomes" id="UP000255389">
    <property type="component" value="Unassembled WGS sequence"/>
</dbReference>
<evidence type="ECO:0000313" key="1">
    <source>
        <dbReference type="EMBL" id="SUA31552.1"/>
    </source>
</evidence>
<organism evidence="1 2">
    <name type="scientific">Mycolicibacterium fortuitum</name>
    <name type="common">Mycobacterium fortuitum</name>
    <dbReference type="NCBI Taxonomy" id="1766"/>
    <lineage>
        <taxon>Bacteria</taxon>
        <taxon>Bacillati</taxon>
        <taxon>Actinomycetota</taxon>
        <taxon>Actinomycetes</taxon>
        <taxon>Mycobacteriales</taxon>
        <taxon>Mycobacteriaceae</taxon>
        <taxon>Mycolicibacterium</taxon>
    </lineage>
</organism>
<name>A0A378WFJ8_MYCFO</name>
<gene>
    <name evidence="1" type="ORF">NCTC1542_06907</name>
</gene>
<dbReference type="AlphaFoldDB" id="A0A378WFJ8"/>
<proteinExistence type="predicted"/>
<accession>A0A378WFJ8</accession>
<protein>
    <submittedName>
        <fullName evidence="1">Tetratricopeptide repeat protein</fullName>
    </submittedName>
</protein>
<dbReference type="EMBL" id="UGQY01000006">
    <property type="protein sequence ID" value="SUA31552.1"/>
    <property type="molecule type" value="Genomic_DNA"/>
</dbReference>
<reference evidence="1 2" key="1">
    <citation type="submission" date="2018-06" db="EMBL/GenBank/DDBJ databases">
        <authorList>
            <consortium name="Pathogen Informatics"/>
            <person name="Doyle S."/>
        </authorList>
    </citation>
    <scope>NUCLEOTIDE SEQUENCE [LARGE SCALE GENOMIC DNA]</scope>
    <source>
        <strain evidence="1 2">NCTC1542</strain>
    </source>
</reference>
<dbReference type="InterPro" id="IPR011990">
    <property type="entry name" value="TPR-like_helical_dom_sf"/>
</dbReference>
<dbReference type="Gene3D" id="1.25.40.10">
    <property type="entry name" value="Tetratricopeptide repeat domain"/>
    <property type="match status" value="2"/>
</dbReference>
<evidence type="ECO:0000313" key="2">
    <source>
        <dbReference type="Proteomes" id="UP000255389"/>
    </source>
</evidence>